<keyword evidence="3" id="KW-0805">Transcription regulation</keyword>
<evidence type="ECO:0000256" key="5">
    <source>
        <dbReference type="ARBA" id="ARBA00025466"/>
    </source>
</evidence>
<dbReference type="PANTHER" id="PTHR21411:SF0">
    <property type="entry name" value="REGULATORY PROTEIN ZESTE"/>
    <property type="match status" value="1"/>
</dbReference>
<evidence type="ECO:0000313" key="8">
    <source>
        <dbReference type="EMBL" id="CAH2100755.1"/>
    </source>
</evidence>
<comment type="caution">
    <text evidence="8">The sequence shown here is derived from an EMBL/GenBank/DDBJ whole genome shotgun (WGS) entry which is preliminary data.</text>
</comment>
<organism evidence="8 9">
    <name type="scientific">Euphydryas editha</name>
    <name type="common">Edith's checkerspot</name>
    <dbReference type="NCBI Taxonomy" id="104508"/>
    <lineage>
        <taxon>Eukaryota</taxon>
        <taxon>Metazoa</taxon>
        <taxon>Ecdysozoa</taxon>
        <taxon>Arthropoda</taxon>
        <taxon>Hexapoda</taxon>
        <taxon>Insecta</taxon>
        <taxon>Pterygota</taxon>
        <taxon>Neoptera</taxon>
        <taxon>Endopterygota</taxon>
        <taxon>Lepidoptera</taxon>
        <taxon>Glossata</taxon>
        <taxon>Ditrysia</taxon>
        <taxon>Papilionoidea</taxon>
        <taxon>Nymphalidae</taxon>
        <taxon>Nymphalinae</taxon>
        <taxon>Euphydryas</taxon>
    </lineage>
</organism>
<accession>A0AAU9US84</accession>
<dbReference type="EMBL" id="CAKOGL010000023">
    <property type="protein sequence ID" value="CAH2100755.1"/>
    <property type="molecule type" value="Genomic_DNA"/>
</dbReference>
<dbReference type="Proteomes" id="UP001153954">
    <property type="component" value="Unassembled WGS sequence"/>
</dbReference>
<dbReference type="InterPro" id="IPR028002">
    <property type="entry name" value="Myb_DNA-bind_5"/>
</dbReference>
<evidence type="ECO:0000256" key="4">
    <source>
        <dbReference type="ARBA" id="ARBA00023163"/>
    </source>
</evidence>
<feature type="coiled-coil region" evidence="6">
    <location>
        <begin position="136"/>
        <end position="168"/>
    </location>
</feature>
<evidence type="ECO:0000259" key="7">
    <source>
        <dbReference type="Pfam" id="PF13873"/>
    </source>
</evidence>
<keyword evidence="6" id="KW-0175">Coiled coil</keyword>
<keyword evidence="4" id="KW-0804">Transcription</keyword>
<reference evidence="8" key="1">
    <citation type="submission" date="2022-03" db="EMBL/GenBank/DDBJ databases">
        <authorList>
            <person name="Tunstrom K."/>
        </authorList>
    </citation>
    <scope>NUCLEOTIDE SEQUENCE</scope>
</reference>
<comment type="function">
    <text evidence="5">Involved in transvection phenomena (= synapsis-dependent gene expression), where the synaptic pairing of chromosomes carrying genes with which zeste interacts influences the expression of these genes. Zeste binds to DNA and stimulates transcription from a nearby promoter.</text>
</comment>
<evidence type="ECO:0000256" key="6">
    <source>
        <dbReference type="SAM" id="Coils"/>
    </source>
</evidence>
<feature type="domain" description="Myb/SANT-like DNA-binding" evidence="7">
    <location>
        <begin position="7"/>
        <end position="74"/>
    </location>
</feature>
<protein>
    <recommendedName>
        <fullName evidence="2">Regulatory protein zeste</fullName>
    </recommendedName>
</protein>
<dbReference type="PANTHER" id="PTHR21411">
    <property type="entry name" value="APONTIC"/>
    <property type="match status" value="1"/>
</dbReference>
<sequence>MAAKHIFTQMKKKVFLDVLKSYATITENKNTDDSTLREKNVAWDNIAREYNASSHVSIKQLRQLWMNLKQRQWKALTKEQHRMATGGGPSTSPAATDLDVAQIDPASMIEILEAIDSDTVFQVISVPLMFNRAGSIHAMEKELLKYKIREAEAKAELVELILEQERSREDI</sequence>
<evidence type="ECO:0000256" key="1">
    <source>
        <dbReference type="ARBA" id="ARBA00011764"/>
    </source>
</evidence>
<evidence type="ECO:0000256" key="2">
    <source>
        <dbReference type="ARBA" id="ARBA00016807"/>
    </source>
</evidence>
<name>A0AAU9US84_EUPED</name>
<dbReference type="Pfam" id="PF13873">
    <property type="entry name" value="Myb_DNA-bind_5"/>
    <property type="match status" value="1"/>
</dbReference>
<dbReference type="AlphaFoldDB" id="A0AAU9US84"/>
<evidence type="ECO:0000313" key="9">
    <source>
        <dbReference type="Proteomes" id="UP001153954"/>
    </source>
</evidence>
<evidence type="ECO:0000256" key="3">
    <source>
        <dbReference type="ARBA" id="ARBA00023015"/>
    </source>
</evidence>
<proteinExistence type="predicted"/>
<comment type="subunit">
    <text evidence="1">Self-associates forming complexes of several hundred monomers.</text>
</comment>
<gene>
    <name evidence="8" type="ORF">EEDITHA_LOCUS15580</name>
</gene>
<keyword evidence="9" id="KW-1185">Reference proteome</keyword>